<sequence length="193" mass="21475">MDQSQITDIPELYSNIQSKAKEIGFTMPSDLYIGSLLKTLISSRKNANILEIGTGAGLSLAWMLEGLSVGSSLTSIDNDPTLTKIATDFFGEDPRLSLLCEDGGKWIENYEGPPFDLIFADAWPGKYSHIDETLAIVKLGGFYIIDDMNPQKNWPLGHAEKAEKLVQILEERKDFNLTKMNWSTGVILMTKIK</sequence>
<name>G0J6M9_CYCMS</name>
<evidence type="ECO:0000256" key="2">
    <source>
        <dbReference type="ARBA" id="ARBA00022679"/>
    </source>
</evidence>
<keyword evidence="3" id="KW-0949">S-adenosyl-L-methionine</keyword>
<dbReference type="Gene3D" id="3.40.50.150">
    <property type="entry name" value="Vaccinia Virus protein VP39"/>
    <property type="match status" value="1"/>
</dbReference>
<dbReference type="HOGENOM" id="CLU_122293_0_0_10"/>
<organism evidence="4 5">
    <name type="scientific">Cyclobacterium marinum (strain ATCC 25205 / DSM 745 / LMG 13164 / NCIMB 1802)</name>
    <name type="common">Flectobacillus marinus</name>
    <dbReference type="NCBI Taxonomy" id="880070"/>
    <lineage>
        <taxon>Bacteria</taxon>
        <taxon>Pseudomonadati</taxon>
        <taxon>Bacteroidota</taxon>
        <taxon>Cytophagia</taxon>
        <taxon>Cytophagales</taxon>
        <taxon>Cyclobacteriaceae</taxon>
        <taxon>Cyclobacterium</taxon>
    </lineage>
</organism>
<dbReference type="SUPFAM" id="SSF53335">
    <property type="entry name" value="S-adenosyl-L-methionine-dependent methyltransferases"/>
    <property type="match status" value="1"/>
</dbReference>
<evidence type="ECO:0000256" key="1">
    <source>
        <dbReference type="ARBA" id="ARBA00022603"/>
    </source>
</evidence>
<dbReference type="Proteomes" id="UP000001635">
    <property type="component" value="Chromosome"/>
</dbReference>
<keyword evidence="5" id="KW-1185">Reference proteome</keyword>
<dbReference type="eggNOG" id="COG4122">
    <property type="taxonomic scope" value="Bacteria"/>
</dbReference>
<dbReference type="PANTHER" id="PTHR43167:SF1">
    <property type="entry name" value="PUTATIVE (AFU_ORTHOLOGUE AFUA_6G01830)-RELATED"/>
    <property type="match status" value="1"/>
</dbReference>
<keyword evidence="2 4" id="KW-0808">Transferase</keyword>
<dbReference type="OrthoDB" id="484536at2"/>
<accession>G0J6M9</accession>
<dbReference type="AlphaFoldDB" id="G0J6M9"/>
<dbReference type="EMBL" id="CP002955">
    <property type="protein sequence ID" value="AEL28544.1"/>
    <property type="molecule type" value="Genomic_DNA"/>
</dbReference>
<dbReference type="STRING" id="880070.Cycma_4859"/>
<reference evidence="5" key="1">
    <citation type="submission" date="2011-07" db="EMBL/GenBank/DDBJ databases">
        <title>The complete genome of Cyclobacterium marinum DSM 745.</title>
        <authorList>
            <person name="Lucas S."/>
            <person name="Han J."/>
            <person name="Lapidus A."/>
            <person name="Bruce D."/>
            <person name="Goodwin L."/>
            <person name="Pitluck S."/>
            <person name="Peters L."/>
            <person name="Kyrpides N."/>
            <person name="Mavromatis K."/>
            <person name="Ivanova N."/>
            <person name="Ovchinnikova G."/>
            <person name="Chertkov O."/>
            <person name="Detter J.C."/>
            <person name="Tapia R."/>
            <person name="Han C."/>
            <person name="Land M."/>
            <person name="Hauser L."/>
            <person name="Markowitz V."/>
            <person name="Cheng J.-F."/>
            <person name="Hugenholtz P."/>
            <person name="Woyke T."/>
            <person name="Wu D."/>
            <person name="Tindall B."/>
            <person name="Schuetze A."/>
            <person name="Brambilla E."/>
            <person name="Klenk H.-P."/>
            <person name="Eisen J.A."/>
        </authorList>
    </citation>
    <scope>NUCLEOTIDE SEQUENCE [LARGE SCALE GENOMIC DNA]</scope>
    <source>
        <strain evidence="5">ATCC 25205 / DSM 745 / LMG 13164 / NCIMB 1802</strain>
    </source>
</reference>
<dbReference type="PANTHER" id="PTHR43167">
    <property type="entry name" value="PUTATIVE (AFU_ORTHOLOGUE AFUA_6G01830)-RELATED"/>
    <property type="match status" value="1"/>
</dbReference>
<evidence type="ECO:0000256" key="3">
    <source>
        <dbReference type="ARBA" id="ARBA00022691"/>
    </source>
</evidence>
<dbReference type="GO" id="GO:0008171">
    <property type="term" value="F:O-methyltransferase activity"/>
    <property type="evidence" value="ECO:0007669"/>
    <property type="project" value="InterPro"/>
</dbReference>
<gene>
    <name evidence="4" type="ordered locus">Cycma_4859</name>
</gene>
<evidence type="ECO:0000313" key="4">
    <source>
        <dbReference type="EMBL" id="AEL28544.1"/>
    </source>
</evidence>
<dbReference type="InterPro" id="IPR002935">
    <property type="entry name" value="SAM_O-MeTrfase"/>
</dbReference>
<dbReference type="KEGG" id="cmr:Cycma_4859"/>
<keyword evidence="1 4" id="KW-0489">Methyltransferase</keyword>
<dbReference type="GO" id="GO:0032259">
    <property type="term" value="P:methylation"/>
    <property type="evidence" value="ECO:0007669"/>
    <property type="project" value="UniProtKB-KW"/>
</dbReference>
<proteinExistence type="predicted"/>
<dbReference type="Pfam" id="PF01596">
    <property type="entry name" value="Methyltransf_3"/>
    <property type="match status" value="1"/>
</dbReference>
<evidence type="ECO:0000313" key="5">
    <source>
        <dbReference type="Proteomes" id="UP000001635"/>
    </source>
</evidence>
<dbReference type="RefSeq" id="WP_014022824.1">
    <property type="nucleotide sequence ID" value="NC_015914.1"/>
</dbReference>
<protein>
    <submittedName>
        <fullName evidence="4">O-methyltransferase family 3</fullName>
    </submittedName>
</protein>
<dbReference type="CDD" id="cd02440">
    <property type="entry name" value="AdoMet_MTases"/>
    <property type="match status" value="1"/>
</dbReference>
<dbReference type="InterPro" id="IPR029063">
    <property type="entry name" value="SAM-dependent_MTases_sf"/>
</dbReference>